<keyword evidence="4" id="KW-0067">ATP-binding</keyword>
<sequence>MGKRNKQVGRIGNAIVMSIIEPIMKMQEENPDISSIDIVNKLKEMKRHERIKKDILFQSVDRALDIIKEETEKAASQGGMDGDENEDSDGSEDDHEYSSPADGAPIVMMEVKNTNSMNKSITARWKQTTSTTTSAAASAAASPAVSEPGSPTLNGSETPKLPHSSEIPSTPSLDPLAVDATPTALAHAAVEVAMNHSKQSKKRSKSSSNIAAESSGTKRHKTSGSSSDVRGSEHAPPKVRLEDLGGVDHFIEKVKEYVMMPLAHPEIYTHMGVKPPRGILLHGPPGTGKTMMANAIAGSLGMPFLSISAPSVVSGMSGESEKKIREVFDEARDLAPCLVFIDEIDAITPKRETAQREMERRIVAQLLTCIDDLSLENTNGKPVMIIGATNRPDSLDPALRRAGRFDLEINIGVPDQDSREQILRVMASKLKLAGDFDFKELAKLTPGYVGADLNALTAAAGVVALKRIFQEIGNVDKIFEIEALENVTGGLEMMDMDHPTAAKEEMQVDGTSEVALTTTVTVTESSVSTVNATSPSSATVSAYSEIEKQTKHKPVHSISAFLQSHPAPLTPAQLEPLVITSDDFLVALTKVQPSAKREGFATVPDVTWDKIGALSYVREELQMAVVEPIKYPSLFASVGIQTPAGVLLWGPPGCGKTLLAKAVANESRTNFISVKGPELLNKYVGESERGVRQVFARARASAPCVIFFDELDALCTRRDDSQSEAGARVVNTLLTELDGMENRAAVYVIAATNRPDIIDPAMLRPGRLDKLLYVQLPTKEERLEILHTLSRKTPLASDVSMDMVAFDKRCENFSGADLASLVREAGMSALRMTLRKLNAMGKEGEKLSDQHGAGMSGSAGASSSQPGPTALIGGGGPSDELLSTQIMVSWSDFDTAFNKVAPSVSVQEKLKYDKLHVKFGGGAAAAASLKESKSIREAKAVSGAEDLSRDDLMKQAMMETVRSMISSSNSSPATNGISGADDKGNESDASL</sequence>
<dbReference type="GO" id="GO:0003723">
    <property type="term" value="F:RNA binding"/>
    <property type="evidence" value="ECO:0007669"/>
    <property type="project" value="TreeGrafter"/>
</dbReference>
<keyword evidence="2" id="KW-0962">Peroxisome biogenesis</keyword>
<evidence type="ECO:0000259" key="9">
    <source>
        <dbReference type="SMART" id="SM00382"/>
    </source>
</evidence>
<keyword evidence="11" id="KW-1185">Reference proteome</keyword>
<evidence type="ECO:0000256" key="3">
    <source>
        <dbReference type="ARBA" id="ARBA00022741"/>
    </source>
</evidence>
<dbReference type="SMART" id="SM00382">
    <property type="entry name" value="AAA"/>
    <property type="match status" value="2"/>
</dbReference>
<dbReference type="GO" id="GO:0005634">
    <property type="term" value="C:nucleus"/>
    <property type="evidence" value="ECO:0007669"/>
    <property type="project" value="TreeGrafter"/>
</dbReference>
<dbReference type="FunFam" id="3.40.50.300:FF:000149">
    <property type="entry name" value="Nuclear valosin-containing protein-like"/>
    <property type="match status" value="1"/>
</dbReference>
<reference evidence="10" key="1">
    <citation type="journal article" date="2020" name="Fungal Divers.">
        <title>Resolving the Mortierellaceae phylogeny through synthesis of multi-gene phylogenetics and phylogenomics.</title>
        <authorList>
            <person name="Vandepol N."/>
            <person name="Liber J."/>
            <person name="Desiro A."/>
            <person name="Na H."/>
            <person name="Kennedy M."/>
            <person name="Barry K."/>
            <person name="Grigoriev I.V."/>
            <person name="Miller A.N."/>
            <person name="O'Donnell K."/>
            <person name="Stajich J.E."/>
            <person name="Bonito G."/>
        </authorList>
    </citation>
    <scope>NUCLEOTIDE SEQUENCE</scope>
    <source>
        <strain evidence="10">KOD1015</strain>
    </source>
</reference>
<dbReference type="GO" id="GO:0042254">
    <property type="term" value="P:ribosome biogenesis"/>
    <property type="evidence" value="ECO:0007669"/>
    <property type="project" value="TreeGrafter"/>
</dbReference>
<feature type="compositionally biased region" description="Acidic residues" evidence="8">
    <location>
        <begin position="81"/>
        <end position="95"/>
    </location>
</feature>
<feature type="region of interest" description="Disordered" evidence="8">
    <location>
        <begin position="843"/>
        <end position="876"/>
    </location>
</feature>
<feature type="compositionally biased region" description="Polar residues" evidence="8">
    <location>
        <begin position="963"/>
        <end position="977"/>
    </location>
</feature>
<dbReference type="SUPFAM" id="SSF52540">
    <property type="entry name" value="P-loop containing nucleoside triphosphate hydrolases"/>
    <property type="match status" value="2"/>
</dbReference>
<dbReference type="CDD" id="cd19518">
    <property type="entry name" value="RecA-like_NVL_r1-like"/>
    <property type="match status" value="1"/>
</dbReference>
<dbReference type="EMBL" id="JAABOA010000100">
    <property type="protein sequence ID" value="KAF9585920.1"/>
    <property type="molecule type" value="Genomic_DNA"/>
</dbReference>
<evidence type="ECO:0000256" key="1">
    <source>
        <dbReference type="ARBA" id="ARBA00006914"/>
    </source>
</evidence>
<evidence type="ECO:0000256" key="2">
    <source>
        <dbReference type="ARBA" id="ARBA00022593"/>
    </source>
</evidence>
<proteinExistence type="inferred from homology"/>
<evidence type="ECO:0000256" key="7">
    <source>
        <dbReference type="ARBA" id="ARBA00048778"/>
    </source>
</evidence>
<dbReference type="OrthoDB" id="27435at2759"/>
<dbReference type="GO" id="GO:0016887">
    <property type="term" value="F:ATP hydrolysis activity"/>
    <property type="evidence" value="ECO:0007669"/>
    <property type="project" value="InterPro"/>
</dbReference>
<feature type="compositionally biased region" description="Low complexity" evidence="8">
    <location>
        <begin position="852"/>
        <end position="864"/>
    </location>
</feature>
<dbReference type="CDD" id="cd19530">
    <property type="entry name" value="RecA-like_NVL_r2-like"/>
    <property type="match status" value="1"/>
</dbReference>
<evidence type="ECO:0000256" key="8">
    <source>
        <dbReference type="SAM" id="MobiDB-lite"/>
    </source>
</evidence>
<dbReference type="Proteomes" id="UP000780801">
    <property type="component" value="Unassembled WGS sequence"/>
</dbReference>
<dbReference type="InterPro" id="IPR003960">
    <property type="entry name" value="ATPase_AAA_CS"/>
</dbReference>
<dbReference type="PROSITE" id="PS00674">
    <property type="entry name" value="AAA"/>
    <property type="match status" value="1"/>
</dbReference>
<gene>
    <name evidence="10" type="ORF">BGW38_000036</name>
</gene>
<dbReference type="FunFam" id="3.40.50.300:FF:000365">
    <property type="entry name" value="Ribosome biogenesis ATPase RIX7"/>
    <property type="match status" value="1"/>
</dbReference>
<accession>A0A9P6G471</accession>
<feature type="compositionally biased region" description="Low complexity" evidence="8">
    <location>
        <begin position="128"/>
        <end position="142"/>
    </location>
</feature>
<evidence type="ECO:0000256" key="4">
    <source>
        <dbReference type="ARBA" id="ARBA00022840"/>
    </source>
</evidence>
<dbReference type="Pfam" id="PF17862">
    <property type="entry name" value="AAA_lid_3"/>
    <property type="match status" value="2"/>
</dbReference>
<feature type="domain" description="AAA+ ATPase" evidence="9">
    <location>
        <begin position="275"/>
        <end position="415"/>
    </location>
</feature>
<feature type="region of interest" description="Disordered" evidence="8">
    <location>
        <begin position="71"/>
        <end position="105"/>
    </location>
</feature>
<dbReference type="InterPro" id="IPR027417">
    <property type="entry name" value="P-loop_NTPase"/>
</dbReference>
<dbReference type="AlphaFoldDB" id="A0A9P6G471"/>
<comment type="catalytic activity">
    <reaction evidence="7">
        <text>ATP + H2O = ADP + phosphate + H(+)</text>
        <dbReference type="Rhea" id="RHEA:13065"/>
        <dbReference type="ChEBI" id="CHEBI:15377"/>
        <dbReference type="ChEBI" id="CHEBI:15378"/>
        <dbReference type="ChEBI" id="CHEBI:30616"/>
        <dbReference type="ChEBI" id="CHEBI:43474"/>
        <dbReference type="ChEBI" id="CHEBI:456216"/>
    </reaction>
    <physiologicalReaction direction="left-to-right" evidence="7">
        <dbReference type="Rhea" id="RHEA:13066"/>
    </physiologicalReaction>
</comment>
<dbReference type="InterPro" id="IPR003959">
    <property type="entry name" value="ATPase_AAA_core"/>
</dbReference>
<comment type="caution">
    <text evidence="10">The sequence shown here is derived from an EMBL/GenBank/DDBJ whole genome shotgun (WGS) entry which is preliminary data.</text>
</comment>
<dbReference type="GO" id="GO:0005524">
    <property type="term" value="F:ATP binding"/>
    <property type="evidence" value="ECO:0007669"/>
    <property type="project" value="UniProtKB-KW"/>
</dbReference>
<dbReference type="Gene3D" id="1.10.8.60">
    <property type="match status" value="2"/>
</dbReference>
<keyword evidence="3" id="KW-0547">Nucleotide-binding</keyword>
<evidence type="ECO:0000313" key="10">
    <source>
        <dbReference type="EMBL" id="KAF9585920.1"/>
    </source>
</evidence>
<feature type="region of interest" description="Disordered" evidence="8">
    <location>
        <begin position="962"/>
        <end position="991"/>
    </location>
</feature>
<name>A0A9P6G471_9FUNG</name>
<dbReference type="InterPro" id="IPR050168">
    <property type="entry name" value="AAA_ATPase_domain"/>
</dbReference>
<protein>
    <recommendedName>
        <fullName evidence="6">Peroxisomal ATPase PEX1</fullName>
    </recommendedName>
    <alternativeName>
        <fullName evidence="5">Peroxin-1</fullName>
    </alternativeName>
</protein>
<dbReference type="PANTHER" id="PTHR23077">
    <property type="entry name" value="AAA-FAMILY ATPASE"/>
    <property type="match status" value="1"/>
</dbReference>
<feature type="region of interest" description="Disordered" evidence="8">
    <location>
        <begin position="193"/>
        <end position="241"/>
    </location>
</feature>
<dbReference type="Gene3D" id="3.40.50.300">
    <property type="entry name" value="P-loop containing nucleotide triphosphate hydrolases"/>
    <property type="match status" value="2"/>
</dbReference>
<dbReference type="InterPro" id="IPR041569">
    <property type="entry name" value="AAA_lid_3"/>
</dbReference>
<evidence type="ECO:0000313" key="11">
    <source>
        <dbReference type="Proteomes" id="UP000780801"/>
    </source>
</evidence>
<feature type="compositionally biased region" description="Low complexity" evidence="8">
    <location>
        <begin position="206"/>
        <end position="215"/>
    </location>
</feature>
<feature type="domain" description="AAA+ ATPase" evidence="9">
    <location>
        <begin position="642"/>
        <end position="778"/>
    </location>
</feature>
<dbReference type="GO" id="GO:0007031">
    <property type="term" value="P:peroxisome organization"/>
    <property type="evidence" value="ECO:0007669"/>
    <property type="project" value="UniProtKB-KW"/>
</dbReference>
<evidence type="ECO:0000256" key="5">
    <source>
        <dbReference type="ARBA" id="ARBA00032509"/>
    </source>
</evidence>
<feature type="region of interest" description="Disordered" evidence="8">
    <location>
        <begin position="124"/>
        <end position="177"/>
    </location>
</feature>
<dbReference type="GO" id="GO:1990275">
    <property type="term" value="F:preribosome binding"/>
    <property type="evidence" value="ECO:0007669"/>
    <property type="project" value="TreeGrafter"/>
</dbReference>
<feature type="compositionally biased region" description="Basic and acidic residues" evidence="8">
    <location>
        <begin position="230"/>
        <end position="241"/>
    </location>
</feature>
<feature type="compositionally biased region" description="Basic and acidic residues" evidence="8">
    <location>
        <begin position="980"/>
        <end position="991"/>
    </location>
</feature>
<dbReference type="PANTHER" id="PTHR23077:SF171">
    <property type="entry name" value="NUCLEAR VALOSIN-CONTAINING PROTEIN-LIKE"/>
    <property type="match status" value="1"/>
</dbReference>
<comment type="similarity">
    <text evidence="1">Belongs to the AAA ATPase family.</text>
</comment>
<dbReference type="InterPro" id="IPR003593">
    <property type="entry name" value="AAA+_ATPase"/>
</dbReference>
<dbReference type="Pfam" id="PF00004">
    <property type="entry name" value="AAA"/>
    <property type="match status" value="2"/>
</dbReference>
<organism evidence="10 11">
    <name type="scientific">Lunasporangiospora selenospora</name>
    <dbReference type="NCBI Taxonomy" id="979761"/>
    <lineage>
        <taxon>Eukaryota</taxon>
        <taxon>Fungi</taxon>
        <taxon>Fungi incertae sedis</taxon>
        <taxon>Mucoromycota</taxon>
        <taxon>Mortierellomycotina</taxon>
        <taxon>Mortierellomycetes</taxon>
        <taxon>Mortierellales</taxon>
        <taxon>Mortierellaceae</taxon>
        <taxon>Lunasporangiospora</taxon>
    </lineage>
</organism>
<evidence type="ECO:0000256" key="6">
    <source>
        <dbReference type="ARBA" id="ARBA00034532"/>
    </source>
</evidence>